<dbReference type="SUPFAM" id="SSF51905">
    <property type="entry name" value="FAD/NAD(P)-binding domain"/>
    <property type="match status" value="1"/>
</dbReference>
<evidence type="ECO:0000256" key="1">
    <source>
        <dbReference type="SAM" id="Phobius"/>
    </source>
</evidence>
<sequence length="394" mass="46421">MNQHIYKYIIIGAGITGLYFAYNLEKKKIKDYLIIEKNDHIGGRISVTKFHGADINLGAGIVGKHNKNLIRLCEELNIKLNSYYSDYELLFKSADKEWFNKKVKELYKIFKADKHFKDVPFIVFLHNNLPESERTKYISHMEFIDYLDASTKQTFDHYPVEDMYLGNELYYNIKWNVLVDKLLEYVKNIKLENQVEEIEFKDNVYKIKTTKGIYYASKIIFATDINIKKIKIKGFSLPKFLDLIDSIEYIRMYTRHDKHDIPQHLIGDNYLRRIIPVDKNVIMSAYSEFEFANKLNKTVNESKDKIATINKLIKQSLNNKYHASPIKKESDYKIAYWKHGVHYFKPGYVYDKNYYVNDQQNMIIIGEVITATHGYVNSGIHSVDDLIENYDVSP</sequence>
<dbReference type="EMBL" id="MK072070">
    <property type="protein sequence ID" value="AYV78101.1"/>
    <property type="molecule type" value="Genomic_DNA"/>
</dbReference>
<dbReference type="GO" id="GO:0016491">
    <property type="term" value="F:oxidoreductase activity"/>
    <property type="evidence" value="ECO:0007669"/>
    <property type="project" value="UniProtKB-ARBA"/>
</dbReference>
<evidence type="ECO:0000313" key="2">
    <source>
        <dbReference type="EMBL" id="AYV78101.1"/>
    </source>
</evidence>
<dbReference type="InterPro" id="IPR036188">
    <property type="entry name" value="FAD/NAD-bd_sf"/>
</dbReference>
<keyword evidence="1" id="KW-0472">Membrane</keyword>
<dbReference type="InterPro" id="IPR050703">
    <property type="entry name" value="Flavin_MAO"/>
</dbReference>
<name>A0A3G4ZVT1_9VIRU</name>
<reference evidence="2" key="1">
    <citation type="submission" date="2018-10" db="EMBL/GenBank/DDBJ databases">
        <title>Hidden diversity of soil giant viruses.</title>
        <authorList>
            <person name="Schulz F."/>
            <person name="Alteio L."/>
            <person name="Goudeau D."/>
            <person name="Ryan E.M."/>
            <person name="Malmstrom R.R."/>
            <person name="Blanchard J."/>
            <person name="Woyke T."/>
        </authorList>
    </citation>
    <scope>NUCLEOTIDE SEQUENCE</scope>
    <source>
        <strain evidence="2">EDV1</strain>
    </source>
</reference>
<gene>
    <name evidence="2" type="ORF">Edafosvirus5_19</name>
</gene>
<proteinExistence type="predicted"/>
<protein>
    <submittedName>
        <fullName evidence="2">Amino oxidase</fullName>
    </submittedName>
</protein>
<keyword evidence="1" id="KW-0812">Transmembrane</keyword>
<organism evidence="2">
    <name type="scientific">Edafosvirus sp</name>
    <dbReference type="NCBI Taxonomy" id="2487765"/>
    <lineage>
        <taxon>Viruses</taxon>
        <taxon>Varidnaviria</taxon>
        <taxon>Bamfordvirae</taxon>
        <taxon>Nucleocytoviricota</taxon>
        <taxon>Megaviricetes</taxon>
        <taxon>Imitervirales</taxon>
        <taxon>Mimiviridae</taxon>
        <taxon>Klosneuvirinae</taxon>
    </lineage>
</organism>
<dbReference type="PANTHER" id="PTHR43563">
    <property type="entry name" value="AMINE OXIDASE"/>
    <property type="match status" value="1"/>
</dbReference>
<feature type="transmembrane region" description="Helical" evidence="1">
    <location>
        <begin position="6"/>
        <end position="24"/>
    </location>
</feature>
<dbReference type="Gene3D" id="3.50.50.60">
    <property type="entry name" value="FAD/NAD(P)-binding domain"/>
    <property type="match status" value="1"/>
</dbReference>
<dbReference type="Pfam" id="PF13450">
    <property type="entry name" value="NAD_binding_8"/>
    <property type="match status" value="1"/>
</dbReference>
<dbReference type="PANTHER" id="PTHR43563:SF1">
    <property type="entry name" value="AMINE OXIDASE [FLAVIN-CONTAINING] B"/>
    <property type="match status" value="1"/>
</dbReference>
<keyword evidence="1" id="KW-1133">Transmembrane helix</keyword>
<accession>A0A3G4ZVT1</accession>